<organism evidence="4 5">
    <name type="scientific">Lentzea atacamensis</name>
    <dbReference type="NCBI Taxonomy" id="531938"/>
    <lineage>
        <taxon>Bacteria</taxon>
        <taxon>Bacillati</taxon>
        <taxon>Actinomycetota</taxon>
        <taxon>Actinomycetes</taxon>
        <taxon>Pseudonocardiales</taxon>
        <taxon>Pseudonocardiaceae</taxon>
        <taxon>Lentzea</taxon>
    </lineage>
</organism>
<dbReference type="Pfam" id="PF00089">
    <property type="entry name" value="Trypsin"/>
    <property type="match status" value="1"/>
</dbReference>
<keyword evidence="5" id="KW-1185">Reference proteome</keyword>
<dbReference type="SMART" id="SM00020">
    <property type="entry name" value="Tryp_SPc"/>
    <property type="match status" value="1"/>
</dbReference>
<dbReference type="EMBL" id="QLTT01000014">
    <property type="protein sequence ID" value="RAS59536.1"/>
    <property type="molecule type" value="Genomic_DNA"/>
</dbReference>
<comment type="caution">
    <text evidence="4">The sequence shown here is derived from an EMBL/GenBank/DDBJ whole genome shotgun (WGS) entry which is preliminary data.</text>
</comment>
<keyword evidence="2" id="KW-0732">Signal</keyword>
<protein>
    <submittedName>
        <fullName evidence="4">Trypsin</fullName>
    </submittedName>
</protein>
<dbReference type="PANTHER" id="PTHR24276">
    <property type="entry name" value="POLYSERASE-RELATED"/>
    <property type="match status" value="1"/>
</dbReference>
<reference evidence="4 5" key="1">
    <citation type="submission" date="2018-06" db="EMBL/GenBank/DDBJ databases">
        <title>Genomic Encyclopedia of Type Strains, Phase IV (KMG-IV): sequencing the most valuable type-strain genomes for metagenomic binning, comparative biology and taxonomic classification.</title>
        <authorList>
            <person name="Goeker M."/>
        </authorList>
    </citation>
    <scope>NUCLEOTIDE SEQUENCE [LARGE SCALE GENOMIC DNA]</scope>
    <source>
        <strain evidence="4 5">DSM 45479</strain>
    </source>
</reference>
<name>A0ABX9DW64_9PSEU</name>
<dbReference type="Proteomes" id="UP000248714">
    <property type="component" value="Unassembled WGS sequence"/>
</dbReference>
<evidence type="ECO:0000256" key="2">
    <source>
        <dbReference type="SAM" id="SignalP"/>
    </source>
</evidence>
<dbReference type="InterPro" id="IPR050430">
    <property type="entry name" value="Peptidase_S1"/>
</dbReference>
<evidence type="ECO:0000313" key="4">
    <source>
        <dbReference type="EMBL" id="RAS59536.1"/>
    </source>
</evidence>
<accession>A0ABX9DW64</accession>
<dbReference type="PROSITE" id="PS50240">
    <property type="entry name" value="TRYPSIN_DOM"/>
    <property type="match status" value="1"/>
</dbReference>
<keyword evidence="1" id="KW-1015">Disulfide bond</keyword>
<dbReference type="InterPro" id="IPR018114">
    <property type="entry name" value="TRYPSIN_HIS"/>
</dbReference>
<dbReference type="RefSeq" id="WP_112232015.1">
    <property type="nucleotide sequence ID" value="NZ_QLTT01000014.1"/>
</dbReference>
<proteinExistence type="predicted"/>
<feature type="domain" description="Peptidase S1" evidence="3">
    <location>
        <begin position="42"/>
        <end position="304"/>
    </location>
</feature>
<evidence type="ECO:0000259" key="3">
    <source>
        <dbReference type="PROSITE" id="PS50240"/>
    </source>
</evidence>
<dbReference type="InterPro" id="IPR043504">
    <property type="entry name" value="Peptidase_S1_PA_chymotrypsin"/>
</dbReference>
<sequence length="343" mass="35903">MRSNIQRATVALLATVTLVTAGATATVAQPDTPPSGDISTQVVGGRQATQLPPGLAALEYDSESGFRDDHQTCTTVLLEKPGRPGWVQSGLTAAHCVSERPAGPSAASTRLAGEFGSPIWVPVKDRKFQLRAGSLDRTLVAPLPITQVVIAPWWKWIPGGPDPVDPTPAADLAMFFLAEPIQVRGATVDSAEPRPGTPVRAVGWGRTSNLSAATPTIANELRTRIIRPQECAAGDISLHDLCTANPGGDGACNADSGAGVYVPVNGRLLVTGLVSRGATALCGGSPDVHQGLGNFKPWIDKVQNGTIRIDLPLTPEQGGPIAHPTIKFTTTEAIELPKWVPVR</sequence>
<feature type="signal peptide" evidence="2">
    <location>
        <begin position="1"/>
        <end position="25"/>
    </location>
</feature>
<dbReference type="InterPro" id="IPR009003">
    <property type="entry name" value="Peptidase_S1_PA"/>
</dbReference>
<feature type="chain" id="PRO_5047388736" evidence="2">
    <location>
        <begin position="26"/>
        <end position="343"/>
    </location>
</feature>
<dbReference type="PROSITE" id="PS00134">
    <property type="entry name" value="TRYPSIN_HIS"/>
    <property type="match status" value="1"/>
</dbReference>
<gene>
    <name evidence="4" type="ORF">C8D87_114148</name>
</gene>
<evidence type="ECO:0000313" key="5">
    <source>
        <dbReference type="Proteomes" id="UP000248714"/>
    </source>
</evidence>
<dbReference type="SUPFAM" id="SSF50494">
    <property type="entry name" value="Trypsin-like serine proteases"/>
    <property type="match status" value="1"/>
</dbReference>
<evidence type="ECO:0000256" key="1">
    <source>
        <dbReference type="ARBA" id="ARBA00023157"/>
    </source>
</evidence>
<dbReference type="PANTHER" id="PTHR24276:SF98">
    <property type="entry name" value="FI18310P1-RELATED"/>
    <property type="match status" value="1"/>
</dbReference>
<dbReference type="Gene3D" id="2.40.10.10">
    <property type="entry name" value="Trypsin-like serine proteases"/>
    <property type="match status" value="1"/>
</dbReference>
<dbReference type="InterPro" id="IPR001254">
    <property type="entry name" value="Trypsin_dom"/>
</dbReference>